<dbReference type="AlphaFoldDB" id="A0A7R8CTR6"/>
<dbReference type="OrthoDB" id="6418606at2759"/>
<organism evidence="1 2">
    <name type="scientific">Lepeophtheirus salmonis</name>
    <name type="common">Salmon louse</name>
    <name type="synonym">Caligus salmonis</name>
    <dbReference type="NCBI Taxonomy" id="72036"/>
    <lineage>
        <taxon>Eukaryota</taxon>
        <taxon>Metazoa</taxon>
        <taxon>Ecdysozoa</taxon>
        <taxon>Arthropoda</taxon>
        <taxon>Crustacea</taxon>
        <taxon>Multicrustacea</taxon>
        <taxon>Hexanauplia</taxon>
        <taxon>Copepoda</taxon>
        <taxon>Siphonostomatoida</taxon>
        <taxon>Caligidae</taxon>
        <taxon>Lepeophtheirus</taxon>
    </lineage>
</organism>
<dbReference type="Proteomes" id="UP000675881">
    <property type="component" value="Chromosome 4"/>
</dbReference>
<proteinExistence type="predicted"/>
<sequence length="405" mass="45527">MALKRRSQILSEVKIDITGGVVNIIFGDLGLTLDEYGIYQCPVHDFDIAYYLKTNGVLIFAQGCVGLAHYGLLPTLYKGMNLWNEALCLDAICMGHPGTFIIWGINMMLVGIDIFGIDVLYSTIAKDKVQSDFELDEKSFCAHNILLVTYGTLVAMNFIGISKLHTRVMWDNGINRFWNGKTRMFAALFLLVSFIGTSHQTRSSNKLVDLPFWSMFFNNHQDVDRRSWRGSSLGSEFLGKRSTHEPGLILPESGLNWEAEYPHKRKGEMFPGSEFIGKRLPGSEFIGSEFIGKRRPGSEFIGKRVPGSEFIGKRSFDSDGYVNKRLPGSEFIGKRGGRYSTESDMIFQKRIPGSEFIGKRLAFPSSASLDGGYEKGSKEYPTEIQSDRNKSFKSINYKLLKNLSV</sequence>
<accession>A0A7R8CTR6</accession>
<evidence type="ECO:0000313" key="1">
    <source>
        <dbReference type="EMBL" id="CAF2928586.1"/>
    </source>
</evidence>
<name>A0A7R8CTR6_LEPSM</name>
<keyword evidence="2" id="KW-1185">Reference proteome</keyword>
<evidence type="ECO:0000313" key="2">
    <source>
        <dbReference type="Proteomes" id="UP000675881"/>
    </source>
</evidence>
<dbReference type="EMBL" id="HG994583">
    <property type="protein sequence ID" value="CAF2928586.1"/>
    <property type="molecule type" value="Genomic_DNA"/>
</dbReference>
<gene>
    <name evidence="1" type="ORF">LSAA_9225</name>
</gene>
<reference evidence="1" key="1">
    <citation type="submission" date="2021-02" db="EMBL/GenBank/DDBJ databases">
        <authorList>
            <person name="Bekaert M."/>
        </authorList>
    </citation>
    <scope>NUCLEOTIDE SEQUENCE</scope>
    <source>
        <strain evidence="1">IoA-00</strain>
    </source>
</reference>
<protein>
    <submittedName>
        <fullName evidence="1">(salmon louse) hypothetical protein</fullName>
    </submittedName>
</protein>